<dbReference type="Gene3D" id="3.20.80.10">
    <property type="entry name" value="Regulatory factor, effector binding domain"/>
    <property type="match status" value="1"/>
</dbReference>
<proteinExistence type="predicted"/>
<protein>
    <submittedName>
        <fullName evidence="2">Polyketide cyclase</fullName>
    </submittedName>
</protein>
<dbReference type="EMBL" id="JBHSMK010000002">
    <property type="protein sequence ID" value="MFC5435575.1"/>
    <property type="molecule type" value="Genomic_DNA"/>
</dbReference>
<evidence type="ECO:0000313" key="2">
    <source>
        <dbReference type="EMBL" id="MFC5435575.1"/>
    </source>
</evidence>
<evidence type="ECO:0000313" key="3">
    <source>
        <dbReference type="Proteomes" id="UP001596013"/>
    </source>
</evidence>
<evidence type="ECO:0000256" key="1">
    <source>
        <dbReference type="SAM" id="MobiDB-lite"/>
    </source>
</evidence>
<dbReference type="Proteomes" id="UP001596013">
    <property type="component" value="Unassembled WGS sequence"/>
</dbReference>
<keyword evidence="3" id="KW-1185">Reference proteome</keyword>
<comment type="caution">
    <text evidence="2">The sequence shown here is derived from an EMBL/GenBank/DDBJ whole genome shotgun (WGS) entry which is preliminary data.</text>
</comment>
<name>A0ABW0JJG6_9GAMM</name>
<organism evidence="2 3">
    <name type="scientific">Rhodanobacter umsongensis</name>
    <dbReference type="NCBI Taxonomy" id="633153"/>
    <lineage>
        <taxon>Bacteria</taxon>
        <taxon>Pseudomonadati</taxon>
        <taxon>Pseudomonadota</taxon>
        <taxon>Gammaproteobacteria</taxon>
        <taxon>Lysobacterales</taxon>
        <taxon>Rhodanobacteraceae</taxon>
        <taxon>Rhodanobacter</taxon>
    </lineage>
</organism>
<sequence length="462" mass="48865">MMRVFEFLVALVIVAAIGVLAAVVMPGSGHVERQLVIGKDMRQVYDVLDNFRRLPDYSVLRSLDKDVQFNFSGKAYGPGAEISWVSADPKLGNGGLTIASATPEFDKIDSTTKGASIVWNLDNSWRGLDKHFTLDLERKGSRGQLTQVTWSYDVSYGWNLINRFANLYIHGDPDAFIQFSLNNLQNVLAGVPNIDYSQLIPYIEQTQPTPVLLVSTSIERKEGLDGLDDAVGKAITEIQAAAKKLGVNVTGPRILITTNYGDQTYSFDVALPIDSSTLTVNGQSEQLTAATPPSMDASAAPAEASTAPAAASAENIAVGSRDRYGRLAVGGDVRATLAFGGAALKGVWNGTFAGVPQTRDMLKAYAQTHGYKFDDVVNRSYDILATPEVKDAGGNITTYAKYDVFLPITNAPEKTPEQEAGLQPPSLDSAPAAAGSAPAPASSSAAPAASSAAPAEAASAGE</sequence>
<feature type="region of interest" description="Disordered" evidence="1">
    <location>
        <begin position="413"/>
        <end position="462"/>
    </location>
</feature>
<accession>A0ABW0JJG6</accession>
<dbReference type="InterPro" id="IPR011256">
    <property type="entry name" value="Reg_factor_effector_dom_sf"/>
</dbReference>
<gene>
    <name evidence="2" type="ORF">ACFPME_03350</name>
</gene>
<feature type="compositionally biased region" description="Low complexity" evidence="1">
    <location>
        <begin position="429"/>
        <end position="462"/>
    </location>
</feature>
<dbReference type="RefSeq" id="WP_377302000.1">
    <property type="nucleotide sequence ID" value="NZ_JBHSMK010000002.1"/>
</dbReference>
<reference evidence="3" key="1">
    <citation type="journal article" date="2019" name="Int. J. Syst. Evol. Microbiol.">
        <title>The Global Catalogue of Microorganisms (GCM) 10K type strain sequencing project: providing services to taxonomists for standard genome sequencing and annotation.</title>
        <authorList>
            <consortium name="The Broad Institute Genomics Platform"/>
            <consortium name="The Broad Institute Genome Sequencing Center for Infectious Disease"/>
            <person name="Wu L."/>
            <person name="Ma J."/>
        </authorList>
    </citation>
    <scope>NUCLEOTIDE SEQUENCE [LARGE SCALE GENOMIC DNA]</scope>
    <source>
        <strain evidence="3">JCM 17130</strain>
    </source>
</reference>